<organism evidence="1 2">
    <name type="scientific">Moraxella nonliquefaciens</name>
    <dbReference type="NCBI Taxonomy" id="478"/>
    <lineage>
        <taxon>Bacteria</taxon>
        <taxon>Pseudomonadati</taxon>
        <taxon>Pseudomonadota</taxon>
        <taxon>Gammaproteobacteria</taxon>
        <taxon>Moraxellales</taxon>
        <taxon>Moraxellaceae</taxon>
        <taxon>Moraxella</taxon>
    </lineage>
</organism>
<gene>
    <name evidence="1" type="ORF">A7456_07330</name>
</gene>
<accession>A0A1B8QSP7</accession>
<reference evidence="1 2" key="1">
    <citation type="submission" date="2016-05" db="EMBL/GenBank/DDBJ databases">
        <title>Draft genome sequence of Moraxella nonliquefaciens CCUG 348T.</title>
        <authorList>
            <person name="Salva-Serra F."/>
            <person name="Engstrom-Jakobsson H."/>
            <person name="Thorell K."/>
            <person name="Gonzales-Siles L."/>
            <person name="Karlsson R."/>
            <person name="Boulund F."/>
            <person name="Engstrand L."/>
            <person name="Kristiansson E."/>
            <person name="Moore E."/>
        </authorList>
    </citation>
    <scope>NUCLEOTIDE SEQUENCE [LARGE SCALE GENOMIC DNA]</scope>
    <source>
        <strain evidence="1 2">CCUG 348</strain>
    </source>
</reference>
<proteinExistence type="predicted"/>
<evidence type="ECO:0000313" key="1">
    <source>
        <dbReference type="EMBL" id="OBX87847.1"/>
    </source>
</evidence>
<protein>
    <submittedName>
        <fullName evidence="1">Uncharacterized protein</fullName>
    </submittedName>
</protein>
<name>A0A1B8QSP7_MORNO</name>
<dbReference type="Proteomes" id="UP000092575">
    <property type="component" value="Unassembled WGS sequence"/>
</dbReference>
<sequence length="79" mass="9063">MQLGNTFKRFFKDKSKHPQFRKKASMIDLATLCTGEKIQAPKPLKNKWQIQPPTATHQKSDFTSRGVLKPSTFLGLLFK</sequence>
<evidence type="ECO:0000313" key="2">
    <source>
        <dbReference type="Proteomes" id="UP000092575"/>
    </source>
</evidence>
<comment type="caution">
    <text evidence="1">The sequence shown here is derived from an EMBL/GenBank/DDBJ whole genome shotgun (WGS) entry which is preliminary data.</text>
</comment>
<dbReference type="AlphaFoldDB" id="A0A1B8QSP7"/>
<dbReference type="EMBL" id="LXTW01000002">
    <property type="protein sequence ID" value="OBX87847.1"/>
    <property type="molecule type" value="Genomic_DNA"/>
</dbReference>